<comment type="caution">
    <text evidence="2">The sequence shown here is derived from an EMBL/GenBank/DDBJ whole genome shotgun (WGS) entry which is preliminary data.</text>
</comment>
<evidence type="ECO:0000313" key="2">
    <source>
        <dbReference type="EMBL" id="OOF41557.1"/>
    </source>
</evidence>
<dbReference type="InterPro" id="IPR035333">
    <property type="entry name" value="DUF5389"/>
</dbReference>
<gene>
    <name evidence="2" type="ORF">BKK47_01085</name>
</gene>
<dbReference type="Pfam" id="PF17364">
    <property type="entry name" value="DUF5389"/>
    <property type="match status" value="1"/>
</dbReference>
<reference evidence="2 3" key="1">
    <citation type="submission" date="2016-10" db="EMBL/GenBank/DDBJ databases">
        <title>Rodentibacter gen. nov. and new species.</title>
        <authorList>
            <person name="Christensen H."/>
        </authorList>
    </citation>
    <scope>NUCLEOTIDE SEQUENCE [LARGE SCALE GENOMIC DNA]</scope>
    <source>
        <strain evidence="2 3">Ppn418</strain>
    </source>
</reference>
<dbReference type="RefSeq" id="WP_077493096.1">
    <property type="nucleotide sequence ID" value="NZ_MLHG01000008.1"/>
</dbReference>
<feature type="transmembrane region" description="Helical" evidence="1">
    <location>
        <begin position="12"/>
        <end position="33"/>
    </location>
</feature>
<keyword evidence="1" id="KW-0812">Transmembrane</keyword>
<protein>
    <submittedName>
        <fullName evidence="2">Uncharacterized protein</fullName>
    </submittedName>
</protein>
<evidence type="ECO:0000313" key="3">
    <source>
        <dbReference type="Proteomes" id="UP000189426"/>
    </source>
</evidence>
<organism evidence="2 3">
    <name type="scientific">Rodentibacter mrazii</name>
    <dbReference type="NCBI Taxonomy" id="1908257"/>
    <lineage>
        <taxon>Bacteria</taxon>
        <taxon>Pseudomonadati</taxon>
        <taxon>Pseudomonadota</taxon>
        <taxon>Gammaproteobacteria</taxon>
        <taxon>Pasteurellales</taxon>
        <taxon>Pasteurellaceae</taxon>
        <taxon>Rodentibacter</taxon>
    </lineage>
</organism>
<keyword evidence="1" id="KW-0472">Membrane</keyword>
<name>A0A1V3IK60_9PAST</name>
<keyword evidence="1" id="KW-1133">Transmembrane helix</keyword>
<feature type="transmembrane region" description="Helical" evidence="1">
    <location>
        <begin position="53"/>
        <end position="70"/>
    </location>
</feature>
<dbReference type="EMBL" id="MLHG01000008">
    <property type="protein sequence ID" value="OOF41557.1"/>
    <property type="molecule type" value="Genomic_DNA"/>
</dbReference>
<dbReference type="Proteomes" id="UP000189426">
    <property type="component" value="Unassembled WGS sequence"/>
</dbReference>
<feature type="transmembrane region" description="Helical" evidence="1">
    <location>
        <begin position="82"/>
        <end position="100"/>
    </location>
</feature>
<sequence length="103" mass="11823">MKQPAMPTKFSKFAWGLAAFCMPVLLWPLALLISSHFSQNQALTERQINLFSTLFWIYPFILTVIARLLYKLHARRPSLAECLLTISAVVFYGVLIYICLVSR</sequence>
<dbReference type="AlphaFoldDB" id="A0A1V3IK60"/>
<accession>A0A1V3IK60</accession>
<proteinExistence type="predicted"/>
<keyword evidence="3" id="KW-1185">Reference proteome</keyword>
<evidence type="ECO:0000256" key="1">
    <source>
        <dbReference type="SAM" id="Phobius"/>
    </source>
</evidence>